<evidence type="ECO:0000313" key="6">
    <source>
        <dbReference type="EMBL" id="GGX69924.1"/>
    </source>
</evidence>
<gene>
    <name evidence="6" type="ORF">GCM10011309_19940</name>
</gene>
<dbReference type="Gene3D" id="3.60.21.10">
    <property type="match status" value="1"/>
</dbReference>
<feature type="domain" description="Calcineurin-like phosphoesterase" evidence="5">
    <location>
        <begin position="3"/>
        <end position="195"/>
    </location>
</feature>
<keyword evidence="2" id="KW-0378">Hydrolase</keyword>
<dbReference type="GO" id="GO:0016787">
    <property type="term" value="F:hydrolase activity"/>
    <property type="evidence" value="ECO:0007669"/>
    <property type="project" value="UniProtKB-KW"/>
</dbReference>
<dbReference type="RefSeq" id="WP_189585114.1">
    <property type="nucleotide sequence ID" value="NZ_BMYV01000002.1"/>
</dbReference>
<evidence type="ECO:0000313" key="7">
    <source>
        <dbReference type="Proteomes" id="UP000600865"/>
    </source>
</evidence>
<proteinExistence type="inferred from homology"/>
<comment type="caution">
    <text evidence="6">The sequence shown here is derived from an EMBL/GenBank/DDBJ whole genome shotgun (WGS) entry which is preliminary data.</text>
</comment>
<organism evidence="6 7">
    <name type="scientific">Litorimonas cladophorae</name>
    <dbReference type="NCBI Taxonomy" id="1220491"/>
    <lineage>
        <taxon>Bacteria</taxon>
        <taxon>Pseudomonadati</taxon>
        <taxon>Pseudomonadota</taxon>
        <taxon>Alphaproteobacteria</taxon>
        <taxon>Maricaulales</taxon>
        <taxon>Robiginitomaculaceae</taxon>
    </lineage>
</organism>
<sequence>MTSIIQFADVHFGLEDQSAMAALAATVETLKPDVTVICGDITQNGKVSEFEAARDWIRSLSGPKIITPGNHDTPMFGLFQRFFDPFGRFNRIIAPLSEPYFADQYVSITTLNTARGWQKKADWSVGVVDLEDLDTAVQQLMSTSPATVKMIAVHHPLIYPPVSPLQKETQRGQEALASLSAQNIDAVLSGHVHVPFVLERQPNLTEVMSIGAGTLSTRRREKPASFNHIVVDDERIIVTEVFWKDGQFSTSEPWAKDVSELKSRKFPNSL</sequence>
<comment type="similarity">
    <text evidence="4">Belongs to the cyclic nucleotide phosphodiesterase class-III family.</text>
</comment>
<dbReference type="PANTHER" id="PTHR42988:SF2">
    <property type="entry name" value="CYCLIC NUCLEOTIDE PHOSPHODIESTERASE CBUA0032-RELATED"/>
    <property type="match status" value="1"/>
</dbReference>
<evidence type="ECO:0000259" key="5">
    <source>
        <dbReference type="Pfam" id="PF00149"/>
    </source>
</evidence>
<accession>A0A918KQR6</accession>
<evidence type="ECO:0000256" key="3">
    <source>
        <dbReference type="ARBA" id="ARBA00023004"/>
    </source>
</evidence>
<reference evidence="6 7" key="1">
    <citation type="journal article" date="2014" name="Int. J. Syst. Evol. Microbiol.">
        <title>Complete genome sequence of Corynebacterium casei LMG S-19264T (=DSM 44701T), isolated from a smear-ripened cheese.</title>
        <authorList>
            <consortium name="US DOE Joint Genome Institute (JGI-PGF)"/>
            <person name="Walter F."/>
            <person name="Albersmeier A."/>
            <person name="Kalinowski J."/>
            <person name="Ruckert C."/>
        </authorList>
    </citation>
    <scope>NUCLEOTIDE SEQUENCE [LARGE SCALE GENOMIC DNA]</scope>
    <source>
        <strain evidence="6 7">KCTC 23968</strain>
    </source>
</reference>
<keyword evidence="7" id="KW-1185">Reference proteome</keyword>
<protein>
    <submittedName>
        <fullName evidence="6">Metallophosphoesterase</fullName>
    </submittedName>
</protein>
<dbReference type="Pfam" id="PF00149">
    <property type="entry name" value="Metallophos"/>
    <property type="match status" value="1"/>
</dbReference>
<dbReference type="InterPro" id="IPR004843">
    <property type="entry name" value="Calcineurin-like_PHP"/>
</dbReference>
<keyword evidence="3" id="KW-0408">Iron</keyword>
<dbReference type="PANTHER" id="PTHR42988">
    <property type="entry name" value="PHOSPHOHYDROLASE"/>
    <property type="match status" value="1"/>
</dbReference>
<dbReference type="GO" id="GO:0046872">
    <property type="term" value="F:metal ion binding"/>
    <property type="evidence" value="ECO:0007669"/>
    <property type="project" value="UniProtKB-KW"/>
</dbReference>
<keyword evidence="1" id="KW-0479">Metal-binding</keyword>
<dbReference type="AlphaFoldDB" id="A0A918KQR6"/>
<name>A0A918KQR6_9PROT</name>
<evidence type="ECO:0000256" key="2">
    <source>
        <dbReference type="ARBA" id="ARBA00022801"/>
    </source>
</evidence>
<evidence type="ECO:0000256" key="1">
    <source>
        <dbReference type="ARBA" id="ARBA00022723"/>
    </source>
</evidence>
<dbReference type="InterPro" id="IPR029052">
    <property type="entry name" value="Metallo-depent_PP-like"/>
</dbReference>
<dbReference type="InterPro" id="IPR050884">
    <property type="entry name" value="CNP_phosphodiesterase-III"/>
</dbReference>
<dbReference type="SUPFAM" id="SSF56300">
    <property type="entry name" value="Metallo-dependent phosphatases"/>
    <property type="match status" value="1"/>
</dbReference>
<evidence type="ECO:0000256" key="4">
    <source>
        <dbReference type="ARBA" id="ARBA00025742"/>
    </source>
</evidence>
<dbReference type="EMBL" id="BMYV01000002">
    <property type="protein sequence ID" value="GGX69924.1"/>
    <property type="molecule type" value="Genomic_DNA"/>
</dbReference>
<dbReference type="Proteomes" id="UP000600865">
    <property type="component" value="Unassembled WGS sequence"/>
</dbReference>